<dbReference type="InterPro" id="IPR000182">
    <property type="entry name" value="GNAT_dom"/>
</dbReference>
<evidence type="ECO:0000313" key="3">
    <source>
        <dbReference type="Proteomes" id="UP000813824"/>
    </source>
</evidence>
<proteinExistence type="predicted"/>
<evidence type="ECO:0000313" key="2">
    <source>
        <dbReference type="EMBL" id="KAH8106043.1"/>
    </source>
</evidence>
<dbReference type="PANTHER" id="PTHR42791:SF1">
    <property type="entry name" value="N-ACETYLTRANSFERASE DOMAIN-CONTAINING PROTEIN"/>
    <property type="match status" value="1"/>
</dbReference>
<accession>A0A8K0XTP5</accession>
<gene>
    <name evidence="2" type="ORF">BXZ70DRAFT_412533</name>
</gene>
<dbReference type="Pfam" id="PF00583">
    <property type="entry name" value="Acetyltransf_1"/>
    <property type="match status" value="1"/>
</dbReference>
<dbReference type="SUPFAM" id="SSF55729">
    <property type="entry name" value="Acyl-CoA N-acyltransferases (Nat)"/>
    <property type="match status" value="1"/>
</dbReference>
<dbReference type="Gene3D" id="3.40.630.30">
    <property type="match status" value="1"/>
</dbReference>
<dbReference type="Proteomes" id="UP000813824">
    <property type="component" value="Unassembled WGS sequence"/>
</dbReference>
<protein>
    <recommendedName>
        <fullName evidence="1">N-acetyltransferase domain-containing protein</fullName>
    </recommendedName>
</protein>
<evidence type="ECO:0000259" key="1">
    <source>
        <dbReference type="Pfam" id="PF00583"/>
    </source>
</evidence>
<name>A0A8K0XTP5_9AGAR</name>
<dbReference type="InterPro" id="IPR052523">
    <property type="entry name" value="Trichothecene_AcTrans"/>
</dbReference>
<reference evidence="2" key="1">
    <citation type="journal article" date="2021" name="New Phytol.">
        <title>Evolutionary innovations through gain and loss of genes in the ectomycorrhizal Boletales.</title>
        <authorList>
            <person name="Wu G."/>
            <person name="Miyauchi S."/>
            <person name="Morin E."/>
            <person name="Kuo A."/>
            <person name="Drula E."/>
            <person name="Varga T."/>
            <person name="Kohler A."/>
            <person name="Feng B."/>
            <person name="Cao Y."/>
            <person name="Lipzen A."/>
            <person name="Daum C."/>
            <person name="Hundley H."/>
            <person name="Pangilinan J."/>
            <person name="Johnson J."/>
            <person name="Barry K."/>
            <person name="LaButti K."/>
            <person name="Ng V."/>
            <person name="Ahrendt S."/>
            <person name="Min B."/>
            <person name="Choi I.G."/>
            <person name="Park H."/>
            <person name="Plett J.M."/>
            <person name="Magnuson J."/>
            <person name="Spatafora J.W."/>
            <person name="Nagy L.G."/>
            <person name="Henrissat B."/>
            <person name="Grigoriev I.V."/>
            <person name="Yang Z.L."/>
            <person name="Xu J."/>
            <person name="Martin F.M."/>
        </authorList>
    </citation>
    <scope>NUCLEOTIDE SEQUENCE</scope>
    <source>
        <strain evidence="2">KKN 215</strain>
    </source>
</reference>
<organism evidence="2 3">
    <name type="scientific">Cristinia sonorae</name>
    <dbReference type="NCBI Taxonomy" id="1940300"/>
    <lineage>
        <taxon>Eukaryota</taxon>
        <taxon>Fungi</taxon>
        <taxon>Dikarya</taxon>
        <taxon>Basidiomycota</taxon>
        <taxon>Agaricomycotina</taxon>
        <taxon>Agaricomycetes</taxon>
        <taxon>Agaricomycetidae</taxon>
        <taxon>Agaricales</taxon>
        <taxon>Pleurotineae</taxon>
        <taxon>Stephanosporaceae</taxon>
        <taxon>Cristinia</taxon>
    </lineage>
</organism>
<dbReference type="EMBL" id="JAEVFJ010000003">
    <property type="protein sequence ID" value="KAH8106043.1"/>
    <property type="molecule type" value="Genomic_DNA"/>
</dbReference>
<dbReference type="InterPro" id="IPR016181">
    <property type="entry name" value="Acyl_CoA_acyltransferase"/>
</dbReference>
<dbReference type="AlphaFoldDB" id="A0A8K0XTP5"/>
<dbReference type="GO" id="GO:0016747">
    <property type="term" value="F:acyltransferase activity, transferring groups other than amino-acyl groups"/>
    <property type="evidence" value="ECO:0007669"/>
    <property type="project" value="InterPro"/>
</dbReference>
<feature type="domain" description="N-acetyltransferase" evidence="1">
    <location>
        <begin position="131"/>
        <end position="188"/>
    </location>
</feature>
<dbReference type="PANTHER" id="PTHR42791">
    <property type="entry name" value="GNAT FAMILY ACETYLTRANSFERASE"/>
    <property type="match status" value="1"/>
</dbReference>
<sequence length="239" mass="26886">MSDTLMFVAEHVPRIVETIPDILAQDPLKRYLLETEDRKDNIFTRASFKFSAYADMGTFAGKKTGYVIDNGDAHVCFSDPAKPTSRANGYLLKLAGWLYGLSLSKEQTKRLKEMQVKYRAAIKEFLGEYGGDMFSIEHVGAIPAKQGHGYGTTLCKLVVAEADSRRLKTYLVSSNRDANTEFYNRLGFFAVKKFVLGEQNPTWREAPVVIEIMIRDGPNLAEKQPVDVNLPKDGKPFYV</sequence>
<dbReference type="OrthoDB" id="2744543at2759"/>
<keyword evidence="3" id="KW-1185">Reference proteome</keyword>
<comment type="caution">
    <text evidence="2">The sequence shown here is derived from an EMBL/GenBank/DDBJ whole genome shotgun (WGS) entry which is preliminary data.</text>
</comment>